<evidence type="ECO:0000259" key="7">
    <source>
        <dbReference type="PROSITE" id="PS50089"/>
    </source>
</evidence>
<dbReference type="PROSITE" id="PS50089">
    <property type="entry name" value="ZF_RING_2"/>
    <property type="match status" value="1"/>
</dbReference>
<protein>
    <recommendedName>
        <fullName evidence="2">RING-type E3 ubiquitin transferase</fullName>
        <ecNumber evidence="2">2.3.2.27</ecNumber>
    </recommendedName>
</protein>
<dbReference type="InterPro" id="IPR013083">
    <property type="entry name" value="Znf_RING/FYVE/PHD"/>
</dbReference>
<dbReference type="EC" id="2.3.2.27" evidence="2"/>
<sequence>MTELSFSCNSRFSNWVIHEDSTEPHRLAPWVNKPLIENLVLLNLDEFLCSEKARETLRQELRNWPIWSVGRLQLIDFALEKVRDMIKSMPSEHNVVNLHCLVNVFHKHVFDETRAISLLIQRSIEEEEERICMVPAVESSIESLESEILRDSGTCCVCLEDIPCGCEGLFMPCSHVFHGDCINKWLRTSHYCPICRFEMPTSQL</sequence>
<gene>
    <name evidence="8" type="ORF">DH2020_049757</name>
</gene>
<evidence type="ECO:0000256" key="4">
    <source>
        <dbReference type="ARBA" id="ARBA00022771"/>
    </source>
</evidence>
<dbReference type="Proteomes" id="UP001318860">
    <property type="component" value="Unassembled WGS sequence"/>
</dbReference>
<feature type="domain" description="RING-type" evidence="7">
    <location>
        <begin position="155"/>
        <end position="196"/>
    </location>
</feature>
<comment type="catalytic activity">
    <reaction evidence="1">
        <text>S-ubiquitinyl-[E2 ubiquitin-conjugating enzyme]-L-cysteine + [acceptor protein]-L-lysine = [E2 ubiquitin-conjugating enzyme]-L-cysteine + N(6)-ubiquitinyl-[acceptor protein]-L-lysine.</text>
        <dbReference type="EC" id="2.3.2.27"/>
    </reaction>
</comment>
<evidence type="ECO:0000256" key="2">
    <source>
        <dbReference type="ARBA" id="ARBA00012483"/>
    </source>
</evidence>
<dbReference type="PANTHER" id="PTHR15710:SF77">
    <property type="entry name" value="RING-H2 FINGER PROTEIN ATL21B"/>
    <property type="match status" value="1"/>
</dbReference>
<dbReference type="PANTHER" id="PTHR15710">
    <property type="entry name" value="E3 UBIQUITIN-PROTEIN LIGASE PRAJA"/>
    <property type="match status" value="1"/>
</dbReference>
<dbReference type="Gene3D" id="3.30.40.10">
    <property type="entry name" value="Zinc/RING finger domain, C3HC4 (zinc finger)"/>
    <property type="match status" value="1"/>
</dbReference>
<keyword evidence="9" id="KW-1185">Reference proteome</keyword>
<accession>A0ABR0U1U8</accession>
<dbReference type="Pfam" id="PF13639">
    <property type="entry name" value="zf-RING_2"/>
    <property type="match status" value="1"/>
</dbReference>
<dbReference type="SUPFAM" id="SSF57850">
    <property type="entry name" value="RING/U-box"/>
    <property type="match status" value="1"/>
</dbReference>
<evidence type="ECO:0000256" key="1">
    <source>
        <dbReference type="ARBA" id="ARBA00000900"/>
    </source>
</evidence>
<keyword evidence="3" id="KW-0479">Metal-binding</keyword>
<keyword evidence="5" id="KW-0862">Zinc</keyword>
<dbReference type="InterPro" id="IPR001841">
    <property type="entry name" value="Znf_RING"/>
</dbReference>
<evidence type="ECO:0000313" key="8">
    <source>
        <dbReference type="EMBL" id="KAK6116464.1"/>
    </source>
</evidence>
<reference evidence="8 9" key="1">
    <citation type="journal article" date="2021" name="Comput. Struct. Biotechnol. J.">
        <title>De novo genome assembly of the potent medicinal plant Rehmannia glutinosa using nanopore technology.</title>
        <authorList>
            <person name="Ma L."/>
            <person name="Dong C."/>
            <person name="Song C."/>
            <person name="Wang X."/>
            <person name="Zheng X."/>
            <person name="Niu Y."/>
            <person name="Chen S."/>
            <person name="Feng W."/>
        </authorList>
    </citation>
    <scope>NUCLEOTIDE SEQUENCE [LARGE SCALE GENOMIC DNA]</scope>
    <source>
        <strain evidence="8">DH-2019</strain>
    </source>
</reference>
<dbReference type="EMBL" id="JABTTQ020003492">
    <property type="protein sequence ID" value="KAK6116464.1"/>
    <property type="molecule type" value="Genomic_DNA"/>
</dbReference>
<proteinExistence type="predicted"/>
<evidence type="ECO:0000313" key="9">
    <source>
        <dbReference type="Proteomes" id="UP001318860"/>
    </source>
</evidence>
<comment type="caution">
    <text evidence="8">The sequence shown here is derived from an EMBL/GenBank/DDBJ whole genome shotgun (WGS) entry which is preliminary data.</text>
</comment>
<evidence type="ECO:0000256" key="6">
    <source>
        <dbReference type="PROSITE-ProRule" id="PRU00175"/>
    </source>
</evidence>
<name>A0ABR0U1U8_REHGL</name>
<evidence type="ECO:0000256" key="5">
    <source>
        <dbReference type="ARBA" id="ARBA00022833"/>
    </source>
</evidence>
<organism evidence="8 9">
    <name type="scientific">Rehmannia glutinosa</name>
    <name type="common">Chinese foxglove</name>
    <dbReference type="NCBI Taxonomy" id="99300"/>
    <lineage>
        <taxon>Eukaryota</taxon>
        <taxon>Viridiplantae</taxon>
        <taxon>Streptophyta</taxon>
        <taxon>Embryophyta</taxon>
        <taxon>Tracheophyta</taxon>
        <taxon>Spermatophyta</taxon>
        <taxon>Magnoliopsida</taxon>
        <taxon>eudicotyledons</taxon>
        <taxon>Gunneridae</taxon>
        <taxon>Pentapetalae</taxon>
        <taxon>asterids</taxon>
        <taxon>lamiids</taxon>
        <taxon>Lamiales</taxon>
        <taxon>Orobanchaceae</taxon>
        <taxon>Rehmannieae</taxon>
        <taxon>Rehmannia</taxon>
    </lineage>
</organism>
<dbReference type="SMART" id="SM00184">
    <property type="entry name" value="RING"/>
    <property type="match status" value="1"/>
</dbReference>
<keyword evidence="4 6" id="KW-0863">Zinc-finger</keyword>
<evidence type="ECO:0000256" key="3">
    <source>
        <dbReference type="ARBA" id="ARBA00022723"/>
    </source>
</evidence>